<protein>
    <recommendedName>
        <fullName evidence="7">UDP-N-acetylmuramoyl-L-alanyl-D-glutamate--2,6-diaminopimelate ligase</fullName>
        <ecNumber evidence="7">6.3.2.13</ecNumber>
    </recommendedName>
    <alternativeName>
        <fullName evidence="7">Meso-A2pm-adding enzyme</fullName>
    </alternativeName>
    <alternativeName>
        <fullName evidence="7">Meso-diaminopimelate-adding enzyme</fullName>
    </alternativeName>
    <alternativeName>
        <fullName evidence="7">UDP-MurNAc-L-Ala-D-Glu:meso-diaminopimelate ligase</fullName>
    </alternativeName>
    <alternativeName>
        <fullName evidence="7">UDP-MurNAc-tripeptide synthetase</fullName>
    </alternativeName>
    <alternativeName>
        <fullName evidence="7">UDP-N-acetylmuramyl-tripeptide synthetase</fullName>
    </alternativeName>
</protein>
<evidence type="ECO:0000313" key="13">
    <source>
        <dbReference type="Proteomes" id="UP001595722"/>
    </source>
</evidence>
<keyword evidence="5 7" id="KW-0131">Cell cycle</keyword>
<keyword evidence="2 7" id="KW-0132">Cell division</keyword>
<evidence type="ECO:0000256" key="1">
    <source>
        <dbReference type="ARBA" id="ARBA00005898"/>
    </source>
</evidence>
<dbReference type="EMBL" id="JBHRYB010000013">
    <property type="protein sequence ID" value="MFC3681153.1"/>
    <property type="molecule type" value="Genomic_DNA"/>
</dbReference>
<comment type="catalytic activity">
    <reaction evidence="7">
        <text>UDP-N-acetyl-alpha-D-muramoyl-L-alanyl-D-glutamate + meso-2,6-diaminopimelate + ATP = UDP-N-acetyl-alpha-D-muramoyl-L-alanyl-gamma-D-glutamyl-meso-2,6-diaminopimelate + ADP + phosphate + H(+)</text>
        <dbReference type="Rhea" id="RHEA:23676"/>
        <dbReference type="ChEBI" id="CHEBI:15378"/>
        <dbReference type="ChEBI" id="CHEBI:30616"/>
        <dbReference type="ChEBI" id="CHEBI:43474"/>
        <dbReference type="ChEBI" id="CHEBI:57791"/>
        <dbReference type="ChEBI" id="CHEBI:83900"/>
        <dbReference type="ChEBI" id="CHEBI:83905"/>
        <dbReference type="ChEBI" id="CHEBI:456216"/>
        <dbReference type="EC" id="6.3.2.13"/>
    </reaction>
</comment>
<dbReference type="Gene3D" id="3.90.190.20">
    <property type="entry name" value="Mur ligase, C-terminal domain"/>
    <property type="match status" value="1"/>
</dbReference>
<keyword evidence="3 7" id="KW-0133">Cell shape</keyword>
<dbReference type="Gene3D" id="3.40.1390.10">
    <property type="entry name" value="MurE/MurF, N-terminal domain"/>
    <property type="match status" value="1"/>
</dbReference>
<evidence type="ECO:0000256" key="8">
    <source>
        <dbReference type="RuleBase" id="RU004135"/>
    </source>
</evidence>
<comment type="similarity">
    <text evidence="1 7">Belongs to the MurCDEF family. MurE subfamily.</text>
</comment>
<evidence type="ECO:0000259" key="10">
    <source>
        <dbReference type="Pfam" id="PF02875"/>
    </source>
</evidence>
<feature type="domain" description="Mur ligase C-terminal" evidence="10">
    <location>
        <begin position="331"/>
        <end position="456"/>
    </location>
</feature>
<dbReference type="SUPFAM" id="SSF53623">
    <property type="entry name" value="MurD-like peptide ligases, catalytic domain"/>
    <property type="match status" value="1"/>
</dbReference>
<comment type="pathway">
    <text evidence="7 8">Cell wall biogenesis; peptidoglycan biosynthesis.</text>
</comment>
<keyword evidence="7" id="KW-0460">Magnesium</keyword>
<keyword evidence="4 7" id="KW-0573">Peptidoglycan synthesis</keyword>
<evidence type="ECO:0000256" key="7">
    <source>
        <dbReference type="HAMAP-Rule" id="MF_00208"/>
    </source>
</evidence>
<feature type="domain" description="Mur ligase N-terminal catalytic" evidence="9">
    <location>
        <begin position="21"/>
        <end position="67"/>
    </location>
</feature>
<name>A0ABV7VUF5_9GAMM</name>
<feature type="binding site" evidence="7">
    <location>
        <position position="454"/>
    </location>
    <ligand>
        <name>meso-2,6-diaminopimelate</name>
        <dbReference type="ChEBI" id="CHEBI:57791"/>
    </ligand>
</feature>
<dbReference type="SUPFAM" id="SSF53244">
    <property type="entry name" value="MurD-like peptide ligases, peptide-binding domain"/>
    <property type="match status" value="1"/>
</dbReference>
<keyword evidence="7" id="KW-0963">Cytoplasm</keyword>
<evidence type="ECO:0000259" key="9">
    <source>
        <dbReference type="Pfam" id="PF01225"/>
    </source>
</evidence>
<dbReference type="HAMAP" id="MF_00208">
    <property type="entry name" value="MurE"/>
    <property type="match status" value="1"/>
</dbReference>
<dbReference type="Gene3D" id="3.40.1190.10">
    <property type="entry name" value="Mur-like, catalytic domain"/>
    <property type="match status" value="1"/>
</dbReference>
<dbReference type="NCBIfam" id="TIGR01085">
    <property type="entry name" value="murE"/>
    <property type="match status" value="1"/>
</dbReference>
<evidence type="ECO:0000256" key="6">
    <source>
        <dbReference type="ARBA" id="ARBA00023316"/>
    </source>
</evidence>
<dbReference type="Pfam" id="PF01225">
    <property type="entry name" value="Mur_ligase"/>
    <property type="match status" value="1"/>
</dbReference>
<feature type="binding site" evidence="7">
    <location>
        <position position="187"/>
    </location>
    <ligand>
        <name>UDP-N-acetyl-alpha-D-muramoyl-L-alanyl-D-glutamate</name>
        <dbReference type="ChEBI" id="CHEBI:83900"/>
    </ligand>
</feature>
<keyword evidence="7" id="KW-0067">ATP-binding</keyword>
<dbReference type="NCBIfam" id="NF001126">
    <property type="entry name" value="PRK00139.1-4"/>
    <property type="match status" value="1"/>
</dbReference>
<keyword evidence="7 12" id="KW-0436">Ligase</keyword>
<evidence type="ECO:0000259" key="11">
    <source>
        <dbReference type="Pfam" id="PF08245"/>
    </source>
</evidence>
<evidence type="ECO:0000256" key="5">
    <source>
        <dbReference type="ARBA" id="ARBA00023306"/>
    </source>
</evidence>
<dbReference type="InterPro" id="IPR004101">
    <property type="entry name" value="Mur_ligase_C"/>
</dbReference>
<comment type="subcellular location">
    <subcellularLocation>
        <location evidence="7 8">Cytoplasm</location>
    </subcellularLocation>
</comment>
<dbReference type="PANTHER" id="PTHR23135:SF4">
    <property type="entry name" value="UDP-N-ACETYLMURAMOYL-L-ALANYL-D-GLUTAMATE--2,6-DIAMINOPIMELATE LIGASE MURE HOMOLOG, CHLOROPLASTIC"/>
    <property type="match status" value="1"/>
</dbReference>
<feature type="binding site" evidence="7">
    <location>
        <begin position="152"/>
        <end position="153"/>
    </location>
    <ligand>
        <name>UDP-N-acetyl-alpha-D-muramoyl-L-alanyl-D-glutamate</name>
        <dbReference type="ChEBI" id="CHEBI:83900"/>
    </ligand>
</feature>
<accession>A0ABV7VUF5</accession>
<dbReference type="InterPro" id="IPR013221">
    <property type="entry name" value="Mur_ligase_cen"/>
</dbReference>
<feature type="binding site" evidence="7">
    <location>
        <position position="458"/>
    </location>
    <ligand>
        <name>meso-2,6-diaminopimelate</name>
        <dbReference type="ChEBI" id="CHEBI:57791"/>
    </ligand>
</feature>
<feature type="binding site" evidence="7">
    <location>
        <begin position="406"/>
        <end position="409"/>
    </location>
    <ligand>
        <name>meso-2,6-diaminopimelate</name>
        <dbReference type="ChEBI" id="CHEBI:57791"/>
    </ligand>
</feature>
<dbReference type="InterPro" id="IPR035911">
    <property type="entry name" value="MurE/MurF_N"/>
</dbReference>
<feature type="domain" description="Mur ligase central" evidence="11">
    <location>
        <begin position="108"/>
        <end position="308"/>
    </location>
</feature>
<dbReference type="SUPFAM" id="SSF63418">
    <property type="entry name" value="MurE/MurF N-terminal domain"/>
    <property type="match status" value="1"/>
</dbReference>
<keyword evidence="13" id="KW-1185">Reference proteome</keyword>
<feature type="binding site" evidence="7">
    <location>
        <position position="179"/>
    </location>
    <ligand>
        <name>UDP-N-acetyl-alpha-D-muramoyl-L-alanyl-D-glutamate</name>
        <dbReference type="ChEBI" id="CHEBI:83900"/>
    </ligand>
</feature>
<comment type="cofactor">
    <cofactor evidence="7">
        <name>Mg(2+)</name>
        <dbReference type="ChEBI" id="CHEBI:18420"/>
    </cofactor>
</comment>
<comment type="PTM">
    <text evidence="7">Carboxylation is probably crucial for Mg(2+) binding and, consequently, for the gamma-phosphate positioning of ATP.</text>
</comment>
<feature type="binding site" evidence="7">
    <location>
        <position position="28"/>
    </location>
    <ligand>
        <name>UDP-N-acetyl-alpha-D-muramoyl-L-alanyl-D-glutamate</name>
        <dbReference type="ChEBI" id="CHEBI:83900"/>
    </ligand>
</feature>
<gene>
    <name evidence="7" type="primary">murE</name>
    <name evidence="12" type="ORF">ACFOMG_13695</name>
</gene>
<feature type="binding site" evidence="7">
    <location>
        <position position="151"/>
    </location>
    <ligand>
        <name>UDP-N-acetyl-alpha-D-muramoyl-L-alanyl-D-glutamate</name>
        <dbReference type="ChEBI" id="CHEBI:83900"/>
    </ligand>
</feature>
<reference evidence="13" key="1">
    <citation type="journal article" date="2019" name="Int. J. Syst. Evol. Microbiol.">
        <title>The Global Catalogue of Microorganisms (GCM) 10K type strain sequencing project: providing services to taxonomists for standard genome sequencing and annotation.</title>
        <authorList>
            <consortium name="The Broad Institute Genomics Platform"/>
            <consortium name="The Broad Institute Genome Sequencing Center for Infectious Disease"/>
            <person name="Wu L."/>
            <person name="Ma J."/>
        </authorList>
    </citation>
    <scope>NUCLEOTIDE SEQUENCE [LARGE SCALE GENOMIC DNA]</scope>
    <source>
        <strain evidence="13">KCTC 42424</strain>
    </source>
</reference>
<feature type="binding site" evidence="7">
    <location>
        <position position="382"/>
    </location>
    <ligand>
        <name>meso-2,6-diaminopimelate</name>
        <dbReference type="ChEBI" id="CHEBI:57791"/>
    </ligand>
</feature>
<dbReference type="RefSeq" id="WP_376867389.1">
    <property type="nucleotide sequence ID" value="NZ_JBHRYB010000013.1"/>
</dbReference>
<keyword evidence="7" id="KW-0547">Nucleotide-binding</keyword>
<dbReference type="Pfam" id="PF08245">
    <property type="entry name" value="Mur_ligase_M"/>
    <property type="match status" value="1"/>
</dbReference>
<dbReference type="Proteomes" id="UP001595722">
    <property type="component" value="Unassembled WGS sequence"/>
</dbReference>
<dbReference type="InterPro" id="IPR000713">
    <property type="entry name" value="Mur_ligase_N"/>
</dbReference>
<evidence type="ECO:0000256" key="2">
    <source>
        <dbReference type="ARBA" id="ARBA00022618"/>
    </source>
</evidence>
<dbReference type="GO" id="GO:0008765">
    <property type="term" value="F:UDP-N-acetylmuramoylalanyl-D-glutamate-2,6-diaminopimelate ligase activity"/>
    <property type="evidence" value="ECO:0007669"/>
    <property type="project" value="UniProtKB-EC"/>
</dbReference>
<dbReference type="PANTHER" id="PTHR23135">
    <property type="entry name" value="MUR LIGASE FAMILY MEMBER"/>
    <property type="match status" value="1"/>
</dbReference>
<proteinExistence type="inferred from homology"/>
<comment type="function">
    <text evidence="7">Catalyzes the addition of meso-diaminopimelic acid to the nucleotide precursor UDP-N-acetylmuramoyl-L-alanyl-D-glutamate (UMAG) in the biosynthesis of bacterial cell-wall peptidoglycan.</text>
</comment>
<comment type="caution">
    <text evidence="12">The sequence shown here is derived from an EMBL/GenBank/DDBJ whole genome shotgun (WGS) entry which is preliminary data.</text>
</comment>
<evidence type="ECO:0000256" key="3">
    <source>
        <dbReference type="ARBA" id="ARBA00022960"/>
    </source>
</evidence>
<organism evidence="12 13">
    <name type="scientific">Bacterioplanoides pacificum</name>
    <dbReference type="NCBI Taxonomy" id="1171596"/>
    <lineage>
        <taxon>Bacteria</taxon>
        <taxon>Pseudomonadati</taxon>
        <taxon>Pseudomonadota</taxon>
        <taxon>Gammaproteobacteria</taxon>
        <taxon>Oceanospirillales</taxon>
        <taxon>Oceanospirillaceae</taxon>
        <taxon>Bacterioplanoides</taxon>
    </lineage>
</organism>
<evidence type="ECO:0000313" key="12">
    <source>
        <dbReference type="EMBL" id="MFC3681153.1"/>
    </source>
</evidence>
<dbReference type="InterPro" id="IPR036565">
    <property type="entry name" value="Mur-like_cat_sf"/>
</dbReference>
<feature type="binding site" evidence="7">
    <location>
        <begin position="110"/>
        <end position="116"/>
    </location>
    <ligand>
        <name>ATP</name>
        <dbReference type="ChEBI" id="CHEBI:30616"/>
    </ligand>
</feature>
<dbReference type="InterPro" id="IPR005761">
    <property type="entry name" value="UDP-N-AcMur-Glu-dNH2Pim_ligase"/>
</dbReference>
<evidence type="ECO:0000256" key="4">
    <source>
        <dbReference type="ARBA" id="ARBA00022984"/>
    </source>
</evidence>
<dbReference type="InterPro" id="IPR036615">
    <property type="entry name" value="Mur_ligase_C_dom_sf"/>
</dbReference>
<keyword evidence="6 7" id="KW-0961">Cell wall biogenesis/degradation</keyword>
<dbReference type="Pfam" id="PF02875">
    <property type="entry name" value="Mur_ligase_C"/>
    <property type="match status" value="1"/>
</dbReference>
<sequence>MKLSVLTEGNPYIPPEWDREINDIRIDSRDVLPGDLFIARRGSRGDGREHIDAALANGAAAVLAEGPLGFECGGAGVPLFFCSDLPQQLNSWLLRRYPLADSLALIAVTGTNGKSSVTQYIAQLATLLQQSAGLIGTLGNGIWPELQPTRNTTPDLSVILQSLTVMQQQQVSTVAMEVSSHGIDQQRIAGLSFTTAVMTNLTQDHLDYHGDMEGYFDAKARLFRDYPLQQALINVDDDYGRRLLQDNRVQAVRYSYGQADDADVCYQTPEYRDGWLTTLLSTPWGSGELRLPLIGDFNVANAVAAIAVLCLQGLDFTALIGAASRLQAVDGRMELYQREVNGRRQLAVVDFAHTADALHNVMHAVRNVAASRALVFGCGGDRDRGKRPHMAAAALASGAQVWLTDDNPRSEDPQQIFNDVLQAPGSEVFHCCHSRREAIIQACDSDAGLIVVAGKGHENYQEIGAVKHDFSDAEVLMLLGFSKAGGQHA</sequence>
<comment type="caution">
    <text evidence="7">Lacks conserved residue(s) required for the propagation of feature annotation.</text>
</comment>
<dbReference type="EC" id="6.3.2.13" evidence="7"/>
<feature type="binding site" evidence="7">
    <location>
        <position position="185"/>
    </location>
    <ligand>
        <name>UDP-N-acetyl-alpha-D-muramoyl-L-alanyl-D-glutamate</name>
        <dbReference type="ChEBI" id="CHEBI:83900"/>
    </ligand>
</feature>
<feature type="short sequence motif" description="Meso-diaminopimelate recognition motif" evidence="7">
    <location>
        <begin position="406"/>
        <end position="409"/>
    </location>
</feature>
<feature type="modified residue" description="N6-carboxylysine" evidence="7">
    <location>
        <position position="219"/>
    </location>
</feature>